<evidence type="ECO:0000313" key="3">
    <source>
        <dbReference type="EMBL" id="CAG8424856.1"/>
    </source>
</evidence>
<dbReference type="GO" id="GO:0009116">
    <property type="term" value="P:nucleoside metabolic process"/>
    <property type="evidence" value="ECO:0007669"/>
    <property type="project" value="InterPro"/>
</dbReference>
<dbReference type="Gene3D" id="3.40.50.1580">
    <property type="entry name" value="Nucleoside phosphorylase domain"/>
    <property type="match status" value="1"/>
</dbReference>
<dbReference type="OrthoDB" id="66144at2759"/>
<dbReference type="GO" id="GO:0003824">
    <property type="term" value="F:catalytic activity"/>
    <property type="evidence" value="ECO:0007669"/>
    <property type="project" value="InterPro"/>
</dbReference>
<dbReference type="InterPro" id="IPR000845">
    <property type="entry name" value="Nucleoside_phosphorylase_d"/>
</dbReference>
<dbReference type="InterPro" id="IPR053137">
    <property type="entry name" value="NLR-like"/>
</dbReference>
<keyword evidence="1" id="KW-1133">Transmembrane helix</keyword>
<feature type="transmembrane region" description="Helical" evidence="1">
    <location>
        <begin position="924"/>
        <end position="942"/>
    </location>
</feature>
<dbReference type="PANTHER" id="PTHR46082:SF6">
    <property type="entry name" value="AAA+ ATPASE DOMAIN-CONTAINING PROTEIN-RELATED"/>
    <property type="match status" value="1"/>
</dbReference>
<dbReference type="Proteomes" id="UP001152592">
    <property type="component" value="Unassembled WGS sequence"/>
</dbReference>
<dbReference type="InterPro" id="IPR027417">
    <property type="entry name" value="P-loop_NTPase"/>
</dbReference>
<dbReference type="EMBL" id="CAJVPD010000289">
    <property type="protein sequence ID" value="CAG8424856.1"/>
    <property type="molecule type" value="Genomic_DNA"/>
</dbReference>
<feature type="domain" description="Nucleoside phosphorylase" evidence="2">
    <location>
        <begin position="11"/>
        <end position="131"/>
    </location>
</feature>
<reference evidence="3" key="1">
    <citation type="submission" date="2021-07" db="EMBL/GenBank/DDBJ databases">
        <authorList>
            <person name="Branca A.L. A."/>
        </authorList>
    </citation>
    <scope>NUCLEOTIDE SEQUENCE</scope>
</reference>
<comment type="caution">
    <text evidence="3">The sequence shown here is derived from an EMBL/GenBank/DDBJ whole genome shotgun (WGS) entry which is preliminary data.</text>
</comment>
<dbReference type="SUPFAM" id="SSF53167">
    <property type="entry name" value="Purine and uridine phosphorylases"/>
    <property type="match status" value="1"/>
</dbReference>
<name>A0A9W4K295_9EURO</name>
<gene>
    <name evidence="3" type="ORF">PSALAMII_LOCUS10131</name>
</gene>
<dbReference type="AlphaFoldDB" id="A0A9W4K295"/>
<dbReference type="Pfam" id="PF01048">
    <property type="entry name" value="PNP_UDP_1"/>
    <property type="match status" value="1"/>
</dbReference>
<dbReference type="SUPFAM" id="SSF52540">
    <property type="entry name" value="P-loop containing nucleoside triphosphate hydrolases"/>
    <property type="match status" value="1"/>
</dbReference>
<evidence type="ECO:0000256" key="1">
    <source>
        <dbReference type="SAM" id="Phobius"/>
    </source>
</evidence>
<evidence type="ECO:0000259" key="2">
    <source>
        <dbReference type="Pfam" id="PF01048"/>
    </source>
</evidence>
<proteinExistence type="predicted"/>
<organism evidence="3 4">
    <name type="scientific">Penicillium salamii</name>
    <dbReference type="NCBI Taxonomy" id="1612424"/>
    <lineage>
        <taxon>Eukaryota</taxon>
        <taxon>Fungi</taxon>
        <taxon>Dikarya</taxon>
        <taxon>Ascomycota</taxon>
        <taxon>Pezizomycotina</taxon>
        <taxon>Eurotiomycetes</taxon>
        <taxon>Eurotiomycetidae</taxon>
        <taxon>Eurotiales</taxon>
        <taxon>Aspergillaceae</taxon>
        <taxon>Penicillium</taxon>
    </lineage>
</organism>
<feature type="transmembrane region" description="Helical" evidence="1">
    <location>
        <begin position="948"/>
        <end position="968"/>
    </location>
</feature>
<dbReference type="Gene3D" id="3.40.50.300">
    <property type="entry name" value="P-loop containing nucleotide triphosphate hydrolases"/>
    <property type="match status" value="1"/>
</dbReference>
<sequence>MRPRDRDDFGIAIICALPLEGDAVEVTFDEIYDERGHGYGKQHGDTNSYVTGRIGQHNVVLCYMPCMGGNSAASVASSLRLSYTSIKLALVVGICGGAPFPSGSQQIFLGDVIISDSVIQYDFGRQYPGGFKRKTGVNETLGRPSQEIRGFLAQAKGRRVRSKLETDIAESLRAFRQPKLRWHFPTSEDVLFDPSFVHKHRSETPSFHCACSSRDRPDEVCTKASEMSCDKLACDSRQVIRRKSIGEATTSGTAVHIGTIASADTVMKSGNDRDRLVRSEKVLGFEMEGAGVWDNISCIVIKGVCDYADSHKSKDWQHYAAAVGACAAKSFLSMWTPTQRNVLPGNPGIPSAPFFIGRSNELREIRTRLSESKAFNQIVVVHGLAGIGKSQLVAKHAAASLCFLDYSVIFWLDVSSPSHLASSFLAARERIDAHDNSTSSTERVQDGVSSINQHFQRHLKKGQSIEDWNAWDACAASENVDAVKRWLNKTRNKDWLLVFDNYPSSTNPSNDEQGPSIQKFLPEDRRGHVIITSQSSLPFGYNIRLGKITSQKEALDIFCGTAKREELREDTHALDLIDQMDGLPLALAAAGSYMSMIPSLKCLEYLELHKQGWYNVQQATPQVSSYNGKLYSCWAMTFKKLAMSQDVLRILMHWTCLDSQDVWFELFDPKGLIWPGISVTIFHSAMGLLVKFGIVECGSHPGSDSVGCCGYNMQRSFHAWLENKIRNLIPDISTISLATSAVTYCSQSLIKSGRYHKGLLRILPHANRCAELALTDTIDADIIDPIYLARVFLYAGYGKSESFAIFLAMMRLENPAKVHFITSETLLQHALRKIEQFSGLSTTPEAPDQIPNQRSLYLCKAIALLDLRILSKHKSDFSRRQTITSQLYTLHRDTNNEPEAQLEQENMRSESSFANDLRVFRRRAIIGGSILLLQIVLCLLLLEDGMDLLLFLALGFTFVGSWWIFMYNWRHRRKALVVMVLFSVPLAYQFRNFGPLMLLWLGYPFILMGLSTIPVLYYQGLSPATL</sequence>
<keyword evidence="1" id="KW-0812">Transmembrane</keyword>
<dbReference type="PANTHER" id="PTHR46082">
    <property type="entry name" value="ATP/GTP-BINDING PROTEIN-RELATED"/>
    <property type="match status" value="1"/>
</dbReference>
<feature type="transmembrane region" description="Helical" evidence="1">
    <location>
        <begin position="997"/>
        <end position="1018"/>
    </location>
</feature>
<evidence type="ECO:0000313" key="4">
    <source>
        <dbReference type="Proteomes" id="UP001152592"/>
    </source>
</evidence>
<protein>
    <recommendedName>
        <fullName evidence="2">Nucleoside phosphorylase domain-containing protein</fullName>
    </recommendedName>
</protein>
<keyword evidence="1" id="KW-0472">Membrane</keyword>
<dbReference type="GO" id="GO:0043531">
    <property type="term" value="F:ADP binding"/>
    <property type="evidence" value="ECO:0007669"/>
    <property type="project" value="InterPro"/>
</dbReference>
<dbReference type="InterPro" id="IPR035994">
    <property type="entry name" value="Nucleoside_phosphorylase_sf"/>
</dbReference>
<accession>A0A9W4K295</accession>